<dbReference type="RefSeq" id="WP_330132799.1">
    <property type="nucleotide sequence ID" value="NZ_JAUTXY010000003.1"/>
</dbReference>
<dbReference type="Pfam" id="PF20060">
    <property type="entry name" value="DUF6459"/>
    <property type="match status" value="1"/>
</dbReference>
<proteinExistence type="predicted"/>
<sequence>MAPSRKVDTSAHRFAELAVRLVLEVVDGRRPDAQLMTVLTPALVTTFGAARHARTEADSAVVLRTRLQTVDARTAELFGSYARGHRVFAMAGRVVRTPVRGRTRHGWVITTLWLG</sequence>
<dbReference type="EMBL" id="JAUTXY010000003">
    <property type="protein sequence ID" value="MEE2057542.1"/>
    <property type="molecule type" value="Genomic_DNA"/>
</dbReference>
<protein>
    <submittedName>
        <fullName evidence="1">Rv3235 family protein</fullName>
    </submittedName>
</protein>
<dbReference type="Proteomes" id="UP001336020">
    <property type="component" value="Unassembled WGS sequence"/>
</dbReference>
<accession>A0ABU7L7N0</accession>
<keyword evidence="2" id="KW-1185">Reference proteome</keyword>
<reference evidence="1 2" key="1">
    <citation type="submission" date="2023-07" db="EMBL/GenBank/DDBJ databases">
        <authorList>
            <person name="Girao M."/>
            <person name="Carvalho M.F."/>
        </authorList>
    </citation>
    <scope>NUCLEOTIDE SEQUENCE [LARGE SCALE GENOMIC DNA]</scope>
    <source>
        <strain evidence="1 2">YIM65754</strain>
    </source>
</reference>
<evidence type="ECO:0000313" key="2">
    <source>
        <dbReference type="Proteomes" id="UP001336020"/>
    </source>
</evidence>
<organism evidence="1 2">
    <name type="scientific">Rhodococcus artemisiae</name>
    <dbReference type="NCBI Taxonomy" id="714159"/>
    <lineage>
        <taxon>Bacteria</taxon>
        <taxon>Bacillati</taxon>
        <taxon>Actinomycetota</taxon>
        <taxon>Actinomycetes</taxon>
        <taxon>Mycobacteriales</taxon>
        <taxon>Nocardiaceae</taxon>
        <taxon>Rhodococcus</taxon>
    </lineage>
</organism>
<evidence type="ECO:0000313" key="1">
    <source>
        <dbReference type="EMBL" id="MEE2057542.1"/>
    </source>
</evidence>
<dbReference type="InterPro" id="IPR045596">
    <property type="entry name" value="DUF6459"/>
</dbReference>
<name>A0ABU7L7N0_9NOCA</name>
<comment type="caution">
    <text evidence="1">The sequence shown here is derived from an EMBL/GenBank/DDBJ whole genome shotgun (WGS) entry which is preliminary data.</text>
</comment>
<gene>
    <name evidence="1" type="ORF">Q7514_08370</name>
</gene>